<evidence type="ECO:0000313" key="4">
    <source>
        <dbReference type="EMBL" id="OQP50823.1"/>
    </source>
</evidence>
<proteinExistence type="predicted"/>
<protein>
    <recommendedName>
        <fullName evidence="6">Acetyltransferase</fullName>
    </recommendedName>
</protein>
<keyword evidence="1" id="KW-0808">Transferase</keyword>
<evidence type="ECO:0000256" key="3">
    <source>
        <dbReference type="ARBA" id="ARBA00023315"/>
    </source>
</evidence>
<sequence length="199" mass="21650">MGIKSFAIKQLAKLVYKVVHHPAYRNIENEKFGFKAISGSYFIMDPCYIKNPHYISIGRNFSCLNNLRLEAIDEYEGVKYTPELIIGNDVSITADCHMGCINKVVIGNNVLIASKVFISDHSHGEIDEHIINVPPAKRKLHSKGPVIIEDNVWIGEGVSILSGVTIGKNSIIGANAVVTKSLPANSIAGGIPAKVLKSL</sequence>
<dbReference type="SUPFAM" id="SSF51161">
    <property type="entry name" value="Trimeric LpxA-like enzymes"/>
    <property type="match status" value="1"/>
</dbReference>
<dbReference type="PROSITE" id="PS00101">
    <property type="entry name" value="HEXAPEP_TRANSFERASES"/>
    <property type="match status" value="1"/>
</dbReference>
<dbReference type="Proteomes" id="UP000192610">
    <property type="component" value="Unassembled WGS sequence"/>
</dbReference>
<dbReference type="Pfam" id="PF00132">
    <property type="entry name" value="Hexapep"/>
    <property type="match status" value="1"/>
</dbReference>
<dbReference type="PANTHER" id="PTHR23416">
    <property type="entry name" value="SIALIC ACID SYNTHASE-RELATED"/>
    <property type="match status" value="1"/>
</dbReference>
<dbReference type="InterPro" id="IPR018357">
    <property type="entry name" value="Hexapep_transf_CS"/>
</dbReference>
<reference evidence="5" key="1">
    <citation type="submission" date="2016-04" db="EMBL/GenBank/DDBJ databases">
        <authorList>
            <person name="Chen L."/>
            <person name="Zhuang W."/>
            <person name="Wang G."/>
        </authorList>
    </citation>
    <scope>NUCLEOTIDE SEQUENCE [LARGE SCALE GENOMIC DNA]</scope>
    <source>
        <strain evidence="5">17621</strain>
    </source>
</reference>
<keyword evidence="5" id="KW-1185">Reference proteome</keyword>
<accession>A0A1V9EXI1</accession>
<dbReference type="GO" id="GO:0016746">
    <property type="term" value="F:acyltransferase activity"/>
    <property type="evidence" value="ECO:0007669"/>
    <property type="project" value="UniProtKB-KW"/>
</dbReference>
<dbReference type="STRING" id="354355.SAMN05660816_00325"/>
<dbReference type="RefSeq" id="WP_081199263.1">
    <property type="nucleotide sequence ID" value="NZ_FOCZ01000001.1"/>
</dbReference>
<organism evidence="4 5">
    <name type="scientific">Niastella yeongjuensis</name>
    <dbReference type="NCBI Taxonomy" id="354355"/>
    <lineage>
        <taxon>Bacteria</taxon>
        <taxon>Pseudomonadati</taxon>
        <taxon>Bacteroidota</taxon>
        <taxon>Chitinophagia</taxon>
        <taxon>Chitinophagales</taxon>
        <taxon>Chitinophagaceae</taxon>
        <taxon>Niastella</taxon>
    </lineage>
</organism>
<dbReference type="PANTHER" id="PTHR23416:SF78">
    <property type="entry name" value="LIPOPOLYSACCHARIDE BIOSYNTHESIS O-ACETYL TRANSFERASE WBBJ-RELATED"/>
    <property type="match status" value="1"/>
</dbReference>
<evidence type="ECO:0000256" key="2">
    <source>
        <dbReference type="ARBA" id="ARBA00022737"/>
    </source>
</evidence>
<keyword evidence="2" id="KW-0677">Repeat</keyword>
<keyword evidence="3" id="KW-0012">Acyltransferase</keyword>
<dbReference type="EMBL" id="LVXG01000012">
    <property type="protein sequence ID" value="OQP50823.1"/>
    <property type="molecule type" value="Genomic_DNA"/>
</dbReference>
<dbReference type="InterPro" id="IPR001451">
    <property type="entry name" value="Hexapep"/>
</dbReference>
<gene>
    <name evidence="4" type="ORF">A4H97_03080</name>
</gene>
<evidence type="ECO:0008006" key="6">
    <source>
        <dbReference type="Google" id="ProtNLM"/>
    </source>
</evidence>
<dbReference type="AlphaFoldDB" id="A0A1V9EXI1"/>
<name>A0A1V9EXI1_9BACT</name>
<dbReference type="InterPro" id="IPR051159">
    <property type="entry name" value="Hexapeptide_acetyltransf"/>
</dbReference>
<evidence type="ECO:0000256" key="1">
    <source>
        <dbReference type="ARBA" id="ARBA00022679"/>
    </source>
</evidence>
<comment type="caution">
    <text evidence="4">The sequence shown here is derived from an EMBL/GenBank/DDBJ whole genome shotgun (WGS) entry which is preliminary data.</text>
</comment>
<dbReference type="InterPro" id="IPR011004">
    <property type="entry name" value="Trimer_LpxA-like_sf"/>
</dbReference>
<dbReference type="OrthoDB" id="9814490at2"/>
<dbReference type="Gene3D" id="2.160.10.10">
    <property type="entry name" value="Hexapeptide repeat proteins"/>
    <property type="match status" value="1"/>
</dbReference>
<evidence type="ECO:0000313" key="5">
    <source>
        <dbReference type="Proteomes" id="UP000192610"/>
    </source>
</evidence>
<dbReference type="CDD" id="cd04647">
    <property type="entry name" value="LbH_MAT_like"/>
    <property type="match status" value="1"/>
</dbReference>